<evidence type="ECO:0000256" key="3">
    <source>
        <dbReference type="ARBA" id="ARBA00022840"/>
    </source>
</evidence>
<name>A0ABP6IE40_9ACTN</name>
<dbReference type="PANTHER" id="PTHR43067:SF3">
    <property type="entry name" value="MALTOSE ABC TRANSPORTER, ATP-BINDING PROTEIN"/>
    <property type="match status" value="1"/>
</dbReference>
<dbReference type="Gene3D" id="3.40.50.300">
    <property type="entry name" value="P-loop containing nucleotide triphosphate hydrolases"/>
    <property type="match status" value="1"/>
</dbReference>
<evidence type="ECO:0000256" key="4">
    <source>
        <dbReference type="SAM" id="MobiDB-lite"/>
    </source>
</evidence>
<gene>
    <name evidence="6" type="ORF">GCM10010517_35400</name>
</gene>
<evidence type="ECO:0000259" key="5">
    <source>
        <dbReference type="Pfam" id="PF08352"/>
    </source>
</evidence>
<keyword evidence="7" id="KW-1185">Reference proteome</keyword>
<feature type="domain" description="Oligopeptide/dipeptide ABC transporter C-terminal" evidence="5">
    <location>
        <begin position="8"/>
        <end position="72"/>
    </location>
</feature>
<evidence type="ECO:0000256" key="1">
    <source>
        <dbReference type="ARBA" id="ARBA00022448"/>
    </source>
</evidence>
<dbReference type="Proteomes" id="UP001500831">
    <property type="component" value="Unassembled WGS sequence"/>
</dbReference>
<reference evidence="7" key="1">
    <citation type="journal article" date="2019" name="Int. J. Syst. Evol. Microbiol.">
        <title>The Global Catalogue of Microorganisms (GCM) 10K type strain sequencing project: providing services to taxonomists for standard genome sequencing and annotation.</title>
        <authorList>
            <consortium name="The Broad Institute Genomics Platform"/>
            <consortium name="The Broad Institute Genome Sequencing Center for Infectious Disease"/>
            <person name="Wu L."/>
            <person name="Ma J."/>
        </authorList>
    </citation>
    <scope>NUCLEOTIDE SEQUENCE [LARGE SCALE GENOMIC DNA]</scope>
    <source>
        <strain evidence="7">JCM 6242</strain>
    </source>
</reference>
<dbReference type="InterPro" id="IPR013563">
    <property type="entry name" value="Oligopep_ABC_C"/>
</dbReference>
<comment type="caution">
    <text evidence="6">The sequence shown here is derived from an EMBL/GenBank/DDBJ whole genome shotgun (WGS) entry which is preliminary data.</text>
</comment>
<dbReference type="RefSeq" id="WP_344972745.1">
    <property type="nucleotide sequence ID" value="NZ_BAAAVI010000023.1"/>
</dbReference>
<evidence type="ECO:0000313" key="6">
    <source>
        <dbReference type="EMBL" id="GAA2874675.1"/>
    </source>
</evidence>
<accession>A0ABP6IE40</accession>
<dbReference type="InterPro" id="IPR027417">
    <property type="entry name" value="P-loop_NTPase"/>
</dbReference>
<dbReference type="Pfam" id="PF08352">
    <property type="entry name" value="oligo_HPY"/>
    <property type="match status" value="1"/>
</dbReference>
<keyword evidence="2" id="KW-0547">Nucleotide-binding</keyword>
<evidence type="ECO:0000313" key="7">
    <source>
        <dbReference type="Proteomes" id="UP001500831"/>
    </source>
</evidence>
<organism evidence="6 7">
    <name type="scientific">Streptosporangium fragile</name>
    <dbReference type="NCBI Taxonomy" id="46186"/>
    <lineage>
        <taxon>Bacteria</taxon>
        <taxon>Bacillati</taxon>
        <taxon>Actinomycetota</taxon>
        <taxon>Actinomycetes</taxon>
        <taxon>Streptosporangiales</taxon>
        <taxon>Streptosporangiaceae</taxon>
        <taxon>Streptosporangium</taxon>
    </lineage>
</organism>
<feature type="region of interest" description="Disordered" evidence="4">
    <location>
        <begin position="83"/>
        <end position="132"/>
    </location>
</feature>
<dbReference type="NCBIfam" id="TIGR01727">
    <property type="entry name" value="oligo_HPY"/>
    <property type="match status" value="1"/>
</dbReference>
<keyword evidence="1" id="KW-0813">Transport</keyword>
<sequence length="132" mass="13508">MYAGRVLEQGPTAEVLGAPRHPYTRGLIRAIPRLVGDLGETRALPGRPPTLGTIPARGCVFAERCDLRMDVCEAEEPPAVSRGGRIVACHADGPPAGPDPGPAGTARPGHPVAAVPGGHGPAGVEDMGEERA</sequence>
<evidence type="ECO:0000256" key="2">
    <source>
        <dbReference type="ARBA" id="ARBA00022741"/>
    </source>
</evidence>
<feature type="compositionally biased region" description="Low complexity" evidence="4">
    <location>
        <begin position="102"/>
        <end position="116"/>
    </location>
</feature>
<protein>
    <recommendedName>
        <fullName evidence="5">Oligopeptide/dipeptide ABC transporter C-terminal domain-containing protein</fullName>
    </recommendedName>
</protein>
<proteinExistence type="predicted"/>
<keyword evidence="3" id="KW-0067">ATP-binding</keyword>
<dbReference type="EMBL" id="BAAAVI010000023">
    <property type="protein sequence ID" value="GAA2874675.1"/>
    <property type="molecule type" value="Genomic_DNA"/>
</dbReference>
<dbReference type="PANTHER" id="PTHR43067">
    <property type="entry name" value="OLIGOPEPTIDE/DIPEPTIDE ABC TRANSPORTER, ATPASE SUBUNIT"/>
    <property type="match status" value="1"/>
</dbReference>